<dbReference type="STRING" id="74545.EU96_1558"/>
<dbReference type="Proteomes" id="UP000030445">
    <property type="component" value="Unassembled WGS sequence"/>
</dbReference>
<dbReference type="GO" id="GO:0032259">
    <property type="term" value="P:methylation"/>
    <property type="evidence" value="ECO:0007669"/>
    <property type="project" value="UniProtKB-KW"/>
</dbReference>
<dbReference type="CDD" id="cd02440">
    <property type="entry name" value="AdoMet_MTases"/>
    <property type="match status" value="1"/>
</dbReference>
<gene>
    <name evidence="1" type="ORF">EU96_1558</name>
</gene>
<accession>A0A0A2A5P3</accession>
<keyword evidence="1" id="KW-0489">Methyltransferase</keyword>
<dbReference type="Pfam" id="PF13489">
    <property type="entry name" value="Methyltransf_23"/>
    <property type="match status" value="1"/>
</dbReference>
<reference evidence="2" key="1">
    <citation type="journal article" date="2014" name="Sci. Data">
        <title>Genomes of diverse isolates of the marine cyanobacterium Prochlorococcus.</title>
        <authorList>
            <person name="Biller S."/>
            <person name="Berube P."/>
            <person name="Thompson J."/>
            <person name="Kelly L."/>
            <person name="Roggensack S."/>
            <person name="Awad L."/>
            <person name="Roache-Johnson K."/>
            <person name="Ding H."/>
            <person name="Giovannoni S.J."/>
            <person name="Moore L.R."/>
            <person name="Chisholm S.W."/>
        </authorList>
    </citation>
    <scope>NUCLEOTIDE SEQUENCE [LARGE SCALE GENOMIC DNA]</scope>
    <source>
        <strain evidence="2">MIT 9302</strain>
    </source>
</reference>
<dbReference type="OrthoDB" id="9772751at2"/>
<comment type="caution">
    <text evidence="1">The sequence shown here is derived from an EMBL/GenBank/DDBJ whole genome shotgun (WGS) entry which is preliminary data.</text>
</comment>
<name>A0A0A2A5P3_PROMR</name>
<dbReference type="EMBL" id="JNAM01000011">
    <property type="protein sequence ID" value="KGF96920.1"/>
    <property type="molecule type" value="Genomic_DNA"/>
</dbReference>
<evidence type="ECO:0000313" key="2">
    <source>
        <dbReference type="Proteomes" id="UP000030445"/>
    </source>
</evidence>
<dbReference type="SUPFAM" id="SSF53335">
    <property type="entry name" value="S-adenosyl-L-methionine-dependent methyltransferases"/>
    <property type="match status" value="1"/>
</dbReference>
<protein>
    <submittedName>
        <fullName evidence="1">Methylase/methyltransferase</fullName>
    </submittedName>
</protein>
<dbReference type="InterPro" id="IPR029063">
    <property type="entry name" value="SAM-dependent_MTases_sf"/>
</dbReference>
<proteinExistence type="predicted"/>
<evidence type="ECO:0000313" key="1">
    <source>
        <dbReference type="EMBL" id="KGF96920.1"/>
    </source>
</evidence>
<dbReference type="PANTHER" id="PTHR43861:SF6">
    <property type="entry name" value="METHYLTRANSFERASE TYPE 11"/>
    <property type="match status" value="1"/>
</dbReference>
<keyword evidence="1" id="KW-0808">Transferase</keyword>
<dbReference type="AlphaFoldDB" id="A0A0A2A5P3"/>
<dbReference type="PANTHER" id="PTHR43861">
    <property type="entry name" value="TRANS-ACONITATE 2-METHYLTRANSFERASE-RELATED"/>
    <property type="match status" value="1"/>
</dbReference>
<organism evidence="1 2">
    <name type="scientific">Prochlorococcus marinus str. MIT 9302</name>
    <dbReference type="NCBI Taxonomy" id="74545"/>
    <lineage>
        <taxon>Bacteria</taxon>
        <taxon>Bacillati</taxon>
        <taxon>Cyanobacteriota</taxon>
        <taxon>Cyanophyceae</taxon>
        <taxon>Synechococcales</taxon>
        <taxon>Prochlorococcaceae</taxon>
        <taxon>Prochlorococcus</taxon>
    </lineage>
</organism>
<dbReference type="Gene3D" id="3.40.50.150">
    <property type="entry name" value="Vaccinia Virus protein VP39"/>
    <property type="match status" value="1"/>
</dbReference>
<dbReference type="eggNOG" id="COG2227">
    <property type="taxonomic scope" value="Bacteria"/>
</dbReference>
<dbReference type="RefSeq" id="WP_032527169.1">
    <property type="nucleotide sequence ID" value="NZ_CP138951.1"/>
</dbReference>
<sequence>MTWKVYCPHCNKNNLKFRQEQKLEGYDFLVPDLKQNKREWIDCLDCNLSFSTPRLTKRQLEFMYDNYRSESFRGESPDEYFDRITNYPPEESENYQKMVWIKDKINSKFNPNKILDIGSGGGVLLHTLGNIFLKADLFGVEPTSNFAELSRKRTRANIINGFFDNKTFSDYQFDLITCCQVLEHIDNLNNFVANVSKRLNRGGYLYIEVPDISDFKTLEKTHSRFSEPSHLWYFNADFLCNNLFKNVLLLIDYSVLKTVRNRNNLMILFQKD</sequence>
<dbReference type="GO" id="GO:0008168">
    <property type="term" value="F:methyltransferase activity"/>
    <property type="evidence" value="ECO:0007669"/>
    <property type="project" value="UniProtKB-KW"/>
</dbReference>